<dbReference type="Proteomes" id="UP000245764">
    <property type="component" value="Chromosome 18"/>
</dbReference>
<dbReference type="EMBL" id="LT854270">
    <property type="protein sequence ID" value="SMR62592.1"/>
    <property type="molecule type" value="Genomic_DNA"/>
</dbReference>
<proteinExistence type="predicted"/>
<name>A0A2H1HA07_ZYMTR</name>
<dbReference type="AlphaFoldDB" id="A0A2H1HA07"/>
<accession>A0A2H1HA07</accession>
<organism evidence="1 2">
    <name type="scientific">Zymoseptoria tritici ST99CH_1E4</name>
    <dbReference type="NCBI Taxonomy" id="1276532"/>
    <lineage>
        <taxon>Eukaryota</taxon>
        <taxon>Fungi</taxon>
        <taxon>Dikarya</taxon>
        <taxon>Ascomycota</taxon>
        <taxon>Pezizomycotina</taxon>
        <taxon>Dothideomycetes</taxon>
        <taxon>Dothideomycetidae</taxon>
        <taxon>Mycosphaerellales</taxon>
        <taxon>Mycosphaerellaceae</taxon>
        <taxon>Zymoseptoria</taxon>
    </lineage>
</organism>
<evidence type="ECO:0000313" key="1">
    <source>
        <dbReference type="EMBL" id="SMR62592.1"/>
    </source>
</evidence>
<evidence type="ECO:0000313" key="2">
    <source>
        <dbReference type="Proteomes" id="UP000245764"/>
    </source>
</evidence>
<reference evidence="2" key="1">
    <citation type="submission" date="2017-05" db="EMBL/GenBank/DDBJ databases">
        <authorList>
            <person name="Song R."/>
            <person name="Chenine A.L."/>
            <person name="Ruprecht R.M."/>
        </authorList>
    </citation>
    <scope>NUCLEOTIDE SEQUENCE [LARGE SCALE GENOMIC DNA]</scope>
</reference>
<sequence>MGMQKIYILRPLPEDRRISTGTAVKRSRELRSRTYHAHHPRLLFSPFAATSKAFIQPNDYLTEECKPAEDFKSFSALFSVAGRNSHRSMLHLPVTIRTDNAAHRSRVQHR</sequence>
<gene>
    <name evidence="1" type="ORF">ZT1E4_G11908</name>
</gene>
<protein>
    <submittedName>
        <fullName evidence="1">Uncharacterized protein</fullName>
    </submittedName>
</protein>